<dbReference type="eggNOG" id="KOG0371">
    <property type="taxonomic scope" value="Eukaryota"/>
</dbReference>
<accession>A0A1S9DHN1</accession>
<dbReference type="Pfam" id="PF00149">
    <property type="entry name" value="Metallophos"/>
    <property type="match status" value="1"/>
</dbReference>
<dbReference type="SUPFAM" id="SSF56300">
    <property type="entry name" value="Metallo-dependent phosphatases"/>
    <property type="match status" value="1"/>
</dbReference>
<dbReference type="Gene3D" id="3.60.21.10">
    <property type="match status" value="1"/>
</dbReference>
<name>A0A1S9DHN1_ASPOZ</name>
<dbReference type="GO" id="GO:0000298">
    <property type="term" value="F:endopolyphosphatase activity"/>
    <property type="evidence" value="ECO:0007669"/>
    <property type="project" value="TreeGrafter"/>
</dbReference>
<dbReference type="VEuPathDB" id="FungiDB:AO090020000422"/>
<evidence type="ECO:0000313" key="3">
    <source>
        <dbReference type="Proteomes" id="UP000190312"/>
    </source>
</evidence>
<dbReference type="InterPro" id="IPR029052">
    <property type="entry name" value="Metallo-depent_PP-like"/>
</dbReference>
<dbReference type="InterPro" id="IPR050126">
    <property type="entry name" value="Ap4A_hydrolase"/>
</dbReference>
<dbReference type="AlphaFoldDB" id="A0A1S9DHN1"/>
<dbReference type="CDD" id="cd00144">
    <property type="entry name" value="MPP_PPP_family"/>
    <property type="match status" value="1"/>
</dbReference>
<sequence>MARYSNIDDLDYADDSSDDGLHSFNDNNNSASSYRLTKYARPLIDYVRNEWQSNPKYASLPTTNSDTSDYPRWVQMLGSIVTAPRFRRYVLVYTTVLVSCWLGWKFVVSPRLEEHAAILHALDPQVKEEVGGWFGANALPRFDNIVQLRTLEPSLLPGEVTSESDEHGGRRLIFIGDVHGCKDELERLLEETSFNPDTDHLIFTGDMINKGPDSLGVVDLAREYSASCVRGDHEDRVLSLRHNMIAANTMNDEFLDDANMHRGQYTKERQLARQLSEEQADWLDTCPVVLNVGQIKDMGQVVVAHAGLVPGVDLDKQDPYSVMNMLTVDLDTHVPSSSRKGIKWTKLFNKHQSLLSDSLHETFENPESMLTTVIYGHDSKSSLSLKTYTKGIDTGCFKGGKLTALVVGDGGKQKTVQICVSVLRWHGESV</sequence>
<organism evidence="2 3">
    <name type="scientific">Aspergillus oryzae</name>
    <name type="common">Yellow koji mold</name>
    <dbReference type="NCBI Taxonomy" id="5062"/>
    <lineage>
        <taxon>Eukaryota</taxon>
        <taxon>Fungi</taxon>
        <taxon>Dikarya</taxon>
        <taxon>Ascomycota</taxon>
        <taxon>Pezizomycotina</taxon>
        <taxon>Eurotiomycetes</taxon>
        <taxon>Eurotiomycetidae</taxon>
        <taxon>Eurotiales</taxon>
        <taxon>Aspergillaceae</taxon>
        <taxon>Aspergillus</taxon>
        <taxon>Aspergillus subgen. Circumdati</taxon>
    </lineage>
</organism>
<dbReference type="OrthoDB" id="10267127at2759"/>
<protein>
    <submittedName>
        <fullName evidence="2">Metallophosphoesterase</fullName>
    </submittedName>
</protein>
<comment type="caution">
    <text evidence="2">The sequence shown here is derived from an EMBL/GenBank/DDBJ whole genome shotgun (WGS) entry which is preliminary data.</text>
</comment>
<feature type="domain" description="Calcineurin-like phosphoesterase" evidence="1">
    <location>
        <begin position="171"/>
        <end position="378"/>
    </location>
</feature>
<dbReference type="GO" id="GO:0005737">
    <property type="term" value="C:cytoplasm"/>
    <property type="evidence" value="ECO:0007669"/>
    <property type="project" value="TreeGrafter"/>
</dbReference>
<evidence type="ECO:0000313" key="2">
    <source>
        <dbReference type="EMBL" id="OOO08558.1"/>
    </source>
</evidence>
<reference evidence="2 3" key="1">
    <citation type="submission" date="2016-10" db="EMBL/GenBank/DDBJ databases">
        <title>Genome sequencing of Aspergillus oryzae BCC7051.</title>
        <authorList>
            <person name="Thammarongtham C."/>
            <person name="Vorapreeda T."/>
            <person name="Nookaew I."/>
            <person name="Srisuk T."/>
            <person name="Land M."/>
            <person name="Jeennor S."/>
            <person name="Laoteng K."/>
        </authorList>
    </citation>
    <scope>NUCLEOTIDE SEQUENCE [LARGE SCALE GENOMIC DNA]</scope>
    <source>
        <strain evidence="2 3">BCC7051</strain>
    </source>
</reference>
<dbReference type="GO" id="GO:0016791">
    <property type="term" value="F:phosphatase activity"/>
    <property type="evidence" value="ECO:0007669"/>
    <property type="project" value="TreeGrafter"/>
</dbReference>
<dbReference type="GO" id="GO:0006798">
    <property type="term" value="P:polyphosphate catabolic process"/>
    <property type="evidence" value="ECO:0007669"/>
    <property type="project" value="TreeGrafter"/>
</dbReference>
<dbReference type="EMBL" id="MKZY01000005">
    <property type="protein sequence ID" value="OOO08558.1"/>
    <property type="molecule type" value="Genomic_DNA"/>
</dbReference>
<dbReference type="Proteomes" id="UP000190312">
    <property type="component" value="Unassembled WGS sequence"/>
</dbReference>
<dbReference type="PANTHER" id="PTHR42850:SF4">
    <property type="entry name" value="ZINC-DEPENDENT ENDOPOLYPHOSPHATASE"/>
    <property type="match status" value="1"/>
</dbReference>
<dbReference type="InterPro" id="IPR004843">
    <property type="entry name" value="Calcineurin-like_PHP"/>
</dbReference>
<evidence type="ECO:0000259" key="1">
    <source>
        <dbReference type="Pfam" id="PF00149"/>
    </source>
</evidence>
<proteinExistence type="predicted"/>
<dbReference type="PANTHER" id="PTHR42850">
    <property type="entry name" value="METALLOPHOSPHOESTERASE"/>
    <property type="match status" value="1"/>
</dbReference>
<gene>
    <name evidence="2" type="ORF">OAory_01098540</name>
</gene>